<dbReference type="PANTHER" id="PTHR33121">
    <property type="entry name" value="CYCLIC DI-GMP PHOSPHODIESTERASE PDEF"/>
    <property type="match status" value="1"/>
</dbReference>
<dbReference type="PROSITE" id="PS50883">
    <property type="entry name" value="EAL"/>
    <property type="match status" value="1"/>
</dbReference>
<sequence length="580" mass="60867">MSIGQLLAESVRIHSDSDGQESGLNHVQFAFQPLYSLHTGSAVAVEALARPAAGRISELLESAMRLGRLVQADTGLAARAIHEAEQQATRLPLHLNITALTAASPSASLEPLLTALRDTGRRPHDVVFEVGPPFHTAPPAALLDGLNRLTAHGFRLAFDGLGAADLPLNMLTESRADMVKLDRSSLGRLRDDTPTTALTEALVHFADRTGIRLVATGVESEDQLDTVRGLGIGLVQGNLLAPAGPGSVPAGAIAPAHPGRDAYPSGGTPGIKDFLRPARTVSADATCDEVRTVLVDDVALSGLVGVDADGKPRWSIDRTRFLLAVTGPFGHALHAHRPAQRLADPPHVIRNSASALEVLDLVSDGPSGRASDDVVVIDESGRCQGVVLMHELVRGMAEAKVEQAAALNPLTRLPGSDAVARDVDRRLATNEPLVVGWLDIDSFKTINDTAGFAAGDDVIRSIGRALTRLATDLGGVTVSHVGGDDFLVSCGPDTIRPLADAMLDTHWSADGLPVTVSLSTLWCPRRSIESYSEISRLLAPLKKHAKNLAGSSWVYGKPGTDHVEVLRGTPGGPGSSASAV</sequence>
<dbReference type="InterPro" id="IPR000160">
    <property type="entry name" value="GGDEF_dom"/>
</dbReference>
<dbReference type="EMBL" id="BAAALM010000014">
    <property type="protein sequence ID" value="GAA1212224.1"/>
    <property type="molecule type" value="Genomic_DNA"/>
</dbReference>
<dbReference type="Proteomes" id="UP001500467">
    <property type="component" value="Unassembled WGS sequence"/>
</dbReference>
<dbReference type="Gene3D" id="3.30.70.270">
    <property type="match status" value="1"/>
</dbReference>
<keyword evidence="4" id="KW-1185">Reference proteome</keyword>
<dbReference type="InterPro" id="IPR001633">
    <property type="entry name" value="EAL_dom"/>
</dbReference>
<dbReference type="InterPro" id="IPR050706">
    <property type="entry name" value="Cyclic-di-GMP_PDE-like"/>
</dbReference>
<evidence type="ECO:0000259" key="2">
    <source>
        <dbReference type="PROSITE" id="PS50887"/>
    </source>
</evidence>
<dbReference type="SMART" id="SM00267">
    <property type="entry name" value="GGDEF"/>
    <property type="match status" value="1"/>
</dbReference>
<dbReference type="Gene3D" id="3.20.20.450">
    <property type="entry name" value="EAL domain"/>
    <property type="match status" value="1"/>
</dbReference>
<dbReference type="Pfam" id="PF00563">
    <property type="entry name" value="EAL"/>
    <property type="match status" value="1"/>
</dbReference>
<evidence type="ECO:0000259" key="1">
    <source>
        <dbReference type="PROSITE" id="PS50883"/>
    </source>
</evidence>
<dbReference type="InterPro" id="IPR029787">
    <property type="entry name" value="Nucleotide_cyclase"/>
</dbReference>
<evidence type="ECO:0000313" key="4">
    <source>
        <dbReference type="Proteomes" id="UP001500467"/>
    </source>
</evidence>
<dbReference type="PROSITE" id="PS50887">
    <property type="entry name" value="GGDEF"/>
    <property type="match status" value="1"/>
</dbReference>
<dbReference type="SUPFAM" id="SSF55073">
    <property type="entry name" value="Nucleotide cyclase"/>
    <property type="match status" value="1"/>
</dbReference>
<dbReference type="InterPro" id="IPR035919">
    <property type="entry name" value="EAL_sf"/>
</dbReference>
<dbReference type="CDD" id="cd01948">
    <property type="entry name" value="EAL"/>
    <property type="match status" value="1"/>
</dbReference>
<feature type="domain" description="GGDEF" evidence="2">
    <location>
        <begin position="431"/>
        <end position="558"/>
    </location>
</feature>
<evidence type="ECO:0000313" key="3">
    <source>
        <dbReference type="EMBL" id="GAA1212224.1"/>
    </source>
</evidence>
<accession>A0ABN1VI00</accession>
<dbReference type="SMART" id="SM00052">
    <property type="entry name" value="EAL"/>
    <property type="match status" value="1"/>
</dbReference>
<reference evidence="3 4" key="1">
    <citation type="journal article" date="2019" name="Int. J. Syst. Evol. Microbiol.">
        <title>The Global Catalogue of Microorganisms (GCM) 10K type strain sequencing project: providing services to taxonomists for standard genome sequencing and annotation.</title>
        <authorList>
            <consortium name="The Broad Institute Genomics Platform"/>
            <consortium name="The Broad Institute Genome Sequencing Center for Infectious Disease"/>
            <person name="Wu L."/>
            <person name="Ma J."/>
        </authorList>
    </citation>
    <scope>NUCLEOTIDE SEQUENCE [LARGE SCALE GENOMIC DNA]</scope>
    <source>
        <strain evidence="3 4">JCM 13022</strain>
    </source>
</reference>
<dbReference type="PANTHER" id="PTHR33121:SF70">
    <property type="entry name" value="SIGNALING PROTEIN YKOW"/>
    <property type="match status" value="1"/>
</dbReference>
<proteinExistence type="predicted"/>
<dbReference type="SUPFAM" id="SSF141868">
    <property type="entry name" value="EAL domain-like"/>
    <property type="match status" value="1"/>
</dbReference>
<protein>
    <submittedName>
        <fullName evidence="3">GGDEF domain-containing protein</fullName>
    </submittedName>
</protein>
<comment type="caution">
    <text evidence="3">The sequence shown here is derived from an EMBL/GenBank/DDBJ whole genome shotgun (WGS) entry which is preliminary data.</text>
</comment>
<name>A0ABN1VI00_9PSEU</name>
<dbReference type="SUPFAM" id="SSF54631">
    <property type="entry name" value="CBS-domain pair"/>
    <property type="match status" value="1"/>
</dbReference>
<dbReference type="InterPro" id="IPR046342">
    <property type="entry name" value="CBS_dom_sf"/>
</dbReference>
<feature type="domain" description="EAL" evidence="1">
    <location>
        <begin position="10"/>
        <end position="257"/>
    </location>
</feature>
<dbReference type="InterPro" id="IPR043128">
    <property type="entry name" value="Rev_trsase/Diguanyl_cyclase"/>
</dbReference>
<organism evidence="3 4">
    <name type="scientific">Prauserella alba</name>
    <dbReference type="NCBI Taxonomy" id="176898"/>
    <lineage>
        <taxon>Bacteria</taxon>
        <taxon>Bacillati</taxon>
        <taxon>Actinomycetota</taxon>
        <taxon>Actinomycetes</taxon>
        <taxon>Pseudonocardiales</taxon>
        <taxon>Pseudonocardiaceae</taxon>
        <taxon>Prauserella</taxon>
    </lineage>
</organism>
<dbReference type="Pfam" id="PF00990">
    <property type="entry name" value="GGDEF"/>
    <property type="match status" value="1"/>
</dbReference>
<gene>
    <name evidence="3" type="ORF">GCM10009675_36760</name>
</gene>